<dbReference type="AlphaFoldDB" id="A0A8K0G6P4"/>
<proteinExistence type="predicted"/>
<evidence type="ECO:0008006" key="3">
    <source>
        <dbReference type="Google" id="ProtNLM"/>
    </source>
</evidence>
<evidence type="ECO:0000313" key="2">
    <source>
        <dbReference type="Proteomes" id="UP000801492"/>
    </source>
</evidence>
<name>A0A8K0G6P4_IGNLU</name>
<gene>
    <name evidence="1" type="ORF">ILUMI_15626</name>
</gene>
<protein>
    <recommendedName>
        <fullName evidence="3">Reverse transcriptase zinc-binding domain-containing protein</fullName>
    </recommendedName>
</protein>
<keyword evidence="2" id="KW-1185">Reference proteome</keyword>
<dbReference type="PANTHER" id="PTHR35450:SF2">
    <property type="entry name" value="REVERSE TRANSCRIPTASE DOMAIN-CONTAINING PROTEIN"/>
    <property type="match status" value="1"/>
</dbReference>
<dbReference type="EMBL" id="VTPC01050291">
    <property type="protein sequence ID" value="KAF2890547.1"/>
    <property type="molecule type" value="Genomic_DNA"/>
</dbReference>
<organism evidence="1 2">
    <name type="scientific">Ignelater luminosus</name>
    <name type="common">Cucubano</name>
    <name type="synonym">Pyrophorus luminosus</name>
    <dbReference type="NCBI Taxonomy" id="2038154"/>
    <lineage>
        <taxon>Eukaryota</taxon>
        <taxon>Metazoa</taxon>
        <taxon>Ecdysozoa</taxon>
        <taxon>Arthropoda</taxon>
        <taxon>Hexapoda</taxon>
        <taxon>Insecta</taxon>
        <taxon>Pterygota</taxon>
        <taxon>Neoptera</taxon>
        <taxon>Endopterygota</taxon>
        <taxon>Coleoptera</taxon>
        <taxon>Polyphaga</taxon>
        <taxon>Elateriformia</taxon>
        <taxon>Elateroidea</taxon>
        <taxon>Elateridae</taxon>
        <taxon>Agrypninae</taxon>
        <taxon>Pyrophorini</taxon>
        <taxon>Ignelater</taxon>
    </lineage>
</organism>
<dbReference type="OrthoDB" id="5962029at2759"/>
<dbReference type="Proteomes" id="UP000801492">
    <property type="component" value="Unassembled WGS sequence"/>
</dbReference>
<sequence length="210" mass="24664">MRVMCYKYRMHHIHATKEMMHLPTKAGGTGLDKTLTDDKCRVCNQQQETIEHIMAGCSILASTDYIRRHDNVAKIVHKHLALHHNLIESKWNQSVITDRTINYNKPDIILMNKEHKKTYLVEIAVPLPNNLQRRHTEKIQKYIELAAEIKDMWEQQEVKIIPTILSATAVIPHTLHRAIQQLQMPEMIYKEMQQTVILDTYALTRKFLQH</sequence>
<evidence type="ECO:0000313" key="1">
    <source>
        <dbReference type="EMBL" id="KAF2890547.1"/>
    </source>
</evidence>
<reference evidence="1" key="1">
    <citation type="submission" date="2019-08" db="EMBL/GenBank/DDBJ databases">
        <title>The genome of the North American firefly Photinus pyralis.</title>
        <authorList>
            <consortium name="Photinus pyralis genome working group"/>
            <person name="Fallon T.R."/>
            <person name="Sander Lower S.E."/>
            <person name="Weng J.-K."/>
        </authorList>
    </citation>
    <scope>NUCLEOTIDE SEQUENCE</scope>
    <source>
        <strain evidence="1">TRF0915ILg1</strain>
        <tissue evidence="1">Whole body</tissue>
    </source>
</reference>
<comment type="caution">
    <text evidence="1">The sequence shown here is derived from an EMBL/GenBank/DDBJ whole genome shotgun (WGS) entry which is preliminary data.</text>
</comment>
<dbReference type="PANTHER" id="PTHR35450">
    <property type="entry name" value="REVERSE TRANSCRIPTASE DOMAIN-CONTAINING PROTEIN"/>
    <property type="match status" value="1"/>
</dbReference>
<accession>A0A8K0G6P4</accession>